<accession>A0A0A9GY61</accession>
<reference evidence="2" key="1">
    <citation type="submission" date="2014-09" db="EMBL/GenBank/DDBJ databases">
        <authorList>
            <person name="Magalhaes I.L.F."/>
            <person name="Oliveira U."/>
            <person name="Santos F.R."/>
            <person name="Vidigal T.H.D.A."/>
            <person name="Brescovit A.D."/>
            <person name="Santos A.J."/>
        </authorList>
    </citation>
    <scope>NUCLEOTIDE SEQUENCE</scope>
    <source>
        <tissue evidence="2">Shoot tissue taken approximately 20 cm above the soil surface</tissue>
    </source>
</reference>
<organism evidence="2">
    <name type="scientific">Arundo donax</name>
    <name type="common">Giant reed</name>
    <name type="synonym">Donax arundinaceus</name>
    <dbReference type="NCBI Taxonomy" id="35708"/>
    <lineage>
        <taxon>Eukaryota</taxon>
        <taxon>Viridiplantae</taxon>
        <taxon>Streptophyta</taxon>
        <taxon>Embryophyta</taxon>
        <taxon>Tracheophyta</taxon>
        <taxon>Spermatophyta</taxon>
        <taxon>Magnoliopsida</taxon>
        <taxon>Liliopsida</taxon>
        <taxon>Poales</taxon>
        <taxon>Poaceae</taxon>
        <taxon>PACMAD clade</taxon>
        <taxon>Arundinoideae</taxon>
        <taxon>Arundineae</taxon>
        <taxon>Arundo</taxon>
    </lineage>
</organism>
<sequence length="20" mass="2107">MPAAGRWVNSVTAAYSTTSH</sequence>
<protein>
    <submittedName>
        <fullName evidence="2">Uncharacterized protein</fullName>
    </submittedName>
</protein>
<dbReference type="AlphaFoldDB" id="A0A0A9GY61"/>
<reference evidence="2" key="2">
    <citation type="journal article" date="2015" name="Data Brief">
        <title>Shoot transcriptome of the giant reed, Arundo donax.</title>
        <authorList>
            <person name="Barrero R.A."/>
            <person name="Guerrero F.D."/>
            <person name="Moolhuijzen P."/>
            <person name="Goolsby J.A."/>
            <person name="Tidwell J."/>
            <person name="Bellgard S.E."/>
            <person name="Bellgard M.I."/>
        </authorList>
    </citation>
    <scope>NUCLEOTIDE SEQUENCE</scope>
    <source>
        <tissue evidence="2">Shoot tissue taken approximately 20 cm above the soil surface</tissue>
    </source>
</reference>
<name>A0A0A9GY61_ARUDO</name>
<dbReference type="EMBL" id="GBRH01170380">
    <property type="protein sequence ID" value="JAE27516.1"/>
    <property type="molecule type" value="Transcribed_RNA"/>
</dbReference>
<feature type="region of interest" description="Disordered" evidence="1">
    <location>
        <begin position="1"/>
        <end position="20"/>
    </location>
</feature>
<feature type="compositionally biased region" description="Polar residues" evidence="1">
    <location>
        <begin position="9"/>
        <end position="20"/>
    </location>
</feature>
<evidence type="ECO:0000313" key="2">
    <source>
        <dbReference type="EMBL" id="JAE27516.1"/>
    </source>
</evidence>
<proteinExistence type="predicted"/>
<evidence type="ECO:0000256" key="1">
    <source>
        <dbReference type="SAM" id="MobiDB-lite"/>
    </source>
</evidence>